<dbReference type="Proteomes" id="UP001292094">
    <property type="component" value="Unassembled WGS sequence"/>
</dbReference>
<evidence type="ECO:0000313" key="4">
    <source>
        <dbReference type="Proteomes" id="UP001292094"/>
    </source>
</evidence>
<dbReference type="PROSITE" id="PS51029">
    <property type="entry name" value="MADF"/>
    <property type="match status" value="1"/>
</dbReference>
<dbReference type="EMBL" id="JAWZYT010000863">
    <property type="protein sequence ID" value="KAK4318127.1"/>
    <property type="molecule type" value="Genomic_DNA"/>
</dbReference>
<name>A0AAE1Q3K7_9EUCA</name>
<dbReference type="PANTHER" id="PTHR21505">
    <property type="entry name" value="MADF DOMAIN-CONTAINING PROTEIN-RELATED"/>
    <property type="match status" value="1"/>
</dbReference>
<evidence type="ECO:0000259" key="2">
    <source>
        <dbReference type="PROSITE" id="PS51029"/>
    </source>
</evidence>
<dbReference type="SMART" id="SM00595">
    <property type="entry name" value="MADF"/>
    <property type="match status" value="1"/>
</dbReference>
<feature type="domain" description="MADF" evidence="2">
    <location>
        <begin position="16"/>
        <end position="112"/>
    </location>
</feature>
<dbReference type="InterPro" id="IPR006578">
    <property type="entry name" value="MADF-dom"/>
</dbReference>
<proteinExistence type="predicted"/>
<accession>A0AAE1Q3K7</accession>
<evidence type="ECO:0000313" key="3">
    <source>
        <dbReference type="EMBL" id="KAK4318127.1"/>
    </source>
</evidence>
<dbReference type="AlphaFoldDB" id="A0AAE1Q3K7"/>
<dbReference type="PANTHER" id="PTHR21505:SF12">
    <property type="entry name" value="MADF DOMAIN-CONTAINING PROTEIN-RELATED"/>
    <property type="match status" value="1"/>
</dbReference>
<evidence type="ECO:0000256" key="1">
    <source>
        <dbReference type="SAM" id="MobiDB-lite"/>
    </source>
</evidence>
<feature type="region of interest" description="Disordered" evidence="1">
    <location>
        <begin position="160"/>
        <end position="231"/>
    </location>
</feature>
<feature type="compositionally biased region" description="Low complexity" evidence="1">
    <location>
        <begin position="169"/>
        <end position="190"/>
    </location>
</feature>
<gene>
    <name evidence="3" type="ORF">Pmani_010857</name>
</gene>
<keyword evidence="4" id="KW-1185">Reference proteome</keyword>
<protein>
    <recommendedName>
        <fullName evidence="2">MADF domain-containing protein</fullName>
    </recommendedName>
</protein>
<sequence>MDNISSLRWSRESELFVIEKVRQNECLWDHRDPMFLKKTFKRHLYHRIAIAIQEEFPALAGVTADAVMHKWDNLKKSFSRELQKAKSPKSGSGYTSKWHLFELLMFLTDTASADKSVCNYNEHQSKDNSPASMAESQDVVDGTSLVYSGSEDVDGMLTHFLHDGSEDFSPASSSSPRSSSSRTQQAGSSRVMPGCSTNTGGVNFSRPPLCSPAPKRSRTTPKPGTPKASNKAWEILQSTCVKSNEKNRIAFGLYQMIEQHFQKISEKKQMLLSTQVINLLMQSEDENDEH</sequence>
<comment type="caution">
    <text evidence="3">The sequence shown here is derived from an EMBL/GenBank/DDBJ whole genome shotgun (WGS) entry which is preliminary data.</text>
</comment>
<organism evidence="3 4">
    <name type="scientific">Petrolisthes manimaculis</name>
    <dbReference type="NCBI Taxonomy" id="1843537"/>
    <lineage>
        <taxon>Eukaryota</taxon>
        <taxon>Metazoa</taxon>
        <taxon>Ecdysozoa</taxon>
        <taxon>Arthropoda</taxon>
        <taxon>Crustacea</taxon>
        <taxon>Multicrustacea</taxon>
        <taxon>Malacostraca</taxon>
        <taxon>Eumalacostraca</taxon>
        <taxon>Eucarida</taxon>
        <taxon>Decapoda</taxon>
        <taxon>Pleocyemata</taxon>
        <taxon>Anomura</taxon>
        <taxon>Galatheoidea</taxon>
        <taxon>Porcellanidae</taxon>
        <taxon>Petrolisthes</taxon>
    </lineage>
</organism>
<dbReference type="Pfam" id="PF10545">
    <property type="entry name" value="MADF_DNA_bdg"/>
    <property type="match status" value="1"/>
</dbReference>
<reference evidence="3" key="1">
    <citation type="submission" date="2023-11" db="EMBL/GenBank/DDBJ databases">
        <title>Genome assemblies of two species of porcelain crab, Petrolisthes cinctipes and Petrolisthes manimaculis (Anomura: Porcellanidae).</title>
        <authorList>
            <person name="Angst P."/>
        </authorList>
    </citation>
    <scope>NUCLEOTIDE SEQUENCE</scope>
    <source>
        <strain evidence="3">PB745_02</strain>
        <tissue evidence="3">Gill</tissue>
    </source>
</reference>